<dbReference type="SUPFAM" id="SSF52317">
    <property type="entry name" value="Class I glutamine amidotransferase-like"/>
    <property type="match status" value="1"/>
</dbReference>
<evidence type="ECO:0000313" key="3">
    <source>
        <dbReference type="Proteomes" id="UP001321498"/>
    </source>
</evidence>
<dbReference type="Proteomes" id="UP001321498">
    <property type="component" value="Chromosome"/>
</dbReference>
<gene>
    <name evidence="2" type="ORF">GCM10025866_10650</name>
</gene>
<proteinExistence type="predicted"/>
<feature type="domain" description="Glutamine amidotransferase" evidence="1">
    <location>
        <begin position="72"/>
        <end position="170"/>
    </location>
</feature>
<name>A0ABM8GAB1_9MICO</name>
<evidence type="ECO:0000313" key="2">
    <source>
        <dbReference type="EMBL" id="BDZ45156.1"/>
    </source>
</evidence>
<dbReference type="PROSITE" id="PS51273">
    <property type="entry name" value="GATASE_TYPE_1"/>
    <property type="match status" value="1"/>
</dbReference>
<dbReference type="Gene3D" id="3.40.50.880">
    <property type="match status" value="1"/>
</dbReference>
<dbReference type="InterPro" id="IPR029062">
    <property type="entry name" value="Class_I_gatase-like"/>
</dbReference>
<dbReference type="RefSeq" id="WP_286278551.1">
    <property type="nucleotide sequence ID" value="NZ_AP027731.1"/>
</dbReference>
<dbReference type="EMBL" id="AP027731">
    <property type="protein sequence ID" value="BDZ45156.1"/>
    <property type="molecule type" value="Genomic_DNA"/>
</dbReference>
<organism evidence="2 3">
    <name type="scientific">Naasia aerilata</name>
    <dbReference type="NCBI Taxonomy" id="1162966"/>
    <lineage>
        <taxon>Bacteria</taxon>
        <taxon>Bacillati</taxon>
        <taxon>Actinomycetota</taxon>
        <taxon>Actinomycetes</taxon>
        <taxon>Micrococcales</taxon>
        <taxon>Microbacteriaceae</taxon>
        <taxon>Naasia</taxon>
    </lineage>
</organism>
<protein>
    <recommendedName>
        <fullName evidence="1">Glutamine amidotransferase domain-containing protein</fullName>
    </recommendedName>
</protein>
<dbReference type="InterPro" id="IPR017926">
    <property type="entry name" value="GATASE"/>
</dbReference>
<dbReference type="CDD" id="cd01741">
    <property type="entry name" value="GATase1_1"/>
    <property type="match status" value="1"/>
</dbReference>
<sequence length="224" mass="24200">MDPAPDAPVLIVQHESTVGPGNLTGWLDAQRIPWQLADARASRYPERPWRAIVVLGSEASAYDDTLDWLRAEKAYLQPLVDSGTPVLGLCFGAQLLAVLTGGEVRRAAATIRGWTDVRSEEETLGGRWLSWHGDEILPASSAEVVARSATCVEAFRVGPHLGLQFHPEVTADIVAGWTEEDFGASGLEAEASRVERDTASCLTDATVGAAAIYERFFTRVPVES</sequence>
<dbReference type="PANTHER" id="PTHR42695">
    <property type="entry name" value="GLUTAMINE AMIDOTRANSFERASE YLR126C-RELATED"/>
    <property type="match status" value="1"/>
</dbReference>
<evidence type="ECO:0000259" key="1">
    <source>
        <dbReference type="Pfam" id="PF00117"/>
    </source>
</evidence>
<accession>A0ABM8GAB1</accession>
<reference evidence="3" key="1">
    <citation type="journal article" date="2019" name="Int. J. Syst. Evol. Microbiol.">
        <title>The Global Catalogue of Microorganisms (GCM) 10K type strain sequencing project: providing services to taxonomists for standard genome sequencing and annotation.</title>
        <authorList>
            <consortium name="The Broad Institute Genomics Platform"/>
            <consortium name="The Broad Institute Genome Sequencing Center for Infectious Disease"/>
            <person name="Wu L."/>
            <person name="Ma J."/>
        </authorList>
    </citation>
    <scope>NUCLEOTIDE SEQUENCE [LARGE SCALE GENOMIC DNA]</scope>
    <source>
        <strain evidence="3">NBRC 108725</strain>
    </source>
</reference>
<dbReference type="Pfam" id="PF00117">
    <property type="entry name" value="GATase"/>
    <property type="match status" value="1"/>
</dbReference>
<dbReference type="PANTHER" id="PTHR42695:SF5">
    <property type="entry name" value="GLUTAMINE AMIDOTRANSFERASE YLR126C-RELATED"/>
    <property type="match status" value="1"/>
</dbReference>
<dbReference type="InterPro" id="IPR044992">
    <property type="entry name" value="ChyE-like"/>
</dbReference>
<keyword evidence="3" id="KW-1185">Reference proteome</keyword>